<keyword evidence="3" id="KW-0413">Isomerase</keyword>
<dbReference type="EC" id="5.4.99.-" evidence="3"/>
<evidence type="ECO:0000256" key="2">
    <source>
        <dbReference type="PIRSR" id="PIRSR606225-1"/>
    </source>
</evidence>
<dbReference type="GO" id="GO:0140098">
    <property type="term" value="F:catalytic activity, acting on RNA"/>
    <property type="evidence" value="ECO:0007669"/>
    <property type="project" value="UniProtKB-ARBA"/>
</dbReference>
<evidence type="ECO:0000313" key="5">
    <source>
        <dbReference type="EMBL" id="ADI18977.1"/>
    </source>
</evidence>
<evidence type="ECO:0000256" key="1">
    <source>
        <dbReference type="ARBA" id="ARBA00010876"/>
    </source>
</evidence>
<dbReference type="Pfam" id="PF00849">
    <property type="entry name" value="PseudoU_synth_2"/>
    <property type="match status" value="1"/>
</dbReference>
<dbReference type="InterPro" id="IPR006224">
    <property type="entry name" value="PsdUridine_synth_RluA-like_CS"/>
</dbReference>
<evidence type="ECO:0000259" key="4">
    <source>
        <dbReference type="Pfam" id="PF00849"/>
    </source>
</evidence>
<dbReference type="GO" id="GO:0003723">
    <property type="term" value="F:RNA binding"/>
    <property type="evidence" value="ECO:0007669"/>
    <property type="project" value="InterPro"/>
</dbReference>
<name>E0XX36_9DELT</name>
<accession>E0XX36</accession>
<evidence type="ECO:0000256" key="3">
    <source>
        <dbReference type="RuleBase" id="RU362028"/>
    </source>
</evidence>
<feature type="active site" evidence="2">
    <location>
        <position position="133"/>
    </location>
</feature>
<proteinExistence type="inferred from homology"/>
<feature type="domain" description="Pseudouridine synthase RsuA/RluA-like" evidence="4">
    <location>
        <begin position="94"/>
        <end position="239"/>
    </location>
</feature>
<dbReference type="AlphaFoldDB" id="E0XX36"/>
<dbReference type="CDD" id="cd02869">
    <property type="entry name" value="PseudoU_synth_RluA_like"/>
    <property type="match status" value="1"/>
</dbReference>
<dbReference type="SUPFAM" id="SSF55120">
    <property type="entry name" value="Pseudouridine synthase"/>
    <property type="match status" value="1"/>
</dbReference>
<dbReference type="PANTHER" id="PTHR21600">
    <property type="entry name" value="MITOCHONDRIAL RNA PSEUDOURIDINE SYNTHASE"/>
    <property type="match status" value="1"/>
</dbReference>
<dbReference type="EMBL" id="GU474906">
    <property type="protein sequence ID" value="ADI18977.1"/>
    <property type="molecule type" value="Genomic_DNA"/>
</dbReference>
<protein>
    <recommendedName>
        <fullName evidence="3">Pseudouridine synthase</fullName>
        <ecNumber evidence="3">5.4.99.-</ecNumber>
    </recommendedName>
</protein>
<dbReference type="InterPro" id="IPR006225">
    <property type="entry name" value="PsdUridine_synth_RluC/D"/>
</dbReference>
<dbReference type="InterPro" id="IPR006145">
    <property type="entry name" value="PsdUridine_synth_RsuA/RluA"/>
</dbReference>
<comment type="function">
    <text evidence="3">Responsible for synthesis of pseudouridine from uracil.</text>
</comment>
<dbReference type="InterPro" id="IPR050188">
    <property type="entry name" value="RluA_PseudoU_synthase"/>
</dbReference>
<reference evidence="5" key="1">
    <citation type="journal article" date="2011" name="Environ. Microbiol.">
        <title>Time-series analyses of Monterey Bay coastal microbial picoplankton using a 'genome proxy' microarray.</title>
        <authorList>
            <person name="Rich V.I."/>
            <person name="Pham V.D."/>
            <person name="Eppley J."/>
            <person name="Shi Y."/>
            <person name="DeLong E.F."/>
        </authorList>
    </citation>
    <scope>NUCLEOTIDE SEQUENCE</scope>
</reference>
<dbReference type="InterPro" id="IPR020103">
    <property type="entry name" value="PsdUridine_synth_cat_dom_sf"/>
</dbReference>
<dbReference type="PANTHER" id="PTHR21600:SF87">
    <property type="entry name" value="RNA PSEUDOURIDYLATE SYNTHASE DOMAIN-CONTAINING PROTEIN 1"/>
    <property type="match status" value="1"/>
</dbReference>
<organism evidence="5">
    <name type="scientific">uncultured delta proteobacterium HF0010_10I05</name>
    <dbReference type="NCBI Taxonomy" id="710822"/>
    <lineage>
        <taxon>Bacteria</taxon>
        <taxon>Deltaproteobacteria</taxon>
        <taxon>environmental samples</taxon>
    </lineage>
</organism>
<dbReference type="Gene3D" id="3.30.2350.10">
    <property type="entry name" value="Pseudouridine synthase"/>
    <property type="match status" value="1"/>
</dbReference>
<dbReference type="GO" id="GO:0000455">
    <property type="term" value="P:enzyme-directed rRNA pseudouridine synthesis"/>
    <property type="evidence" value="ECO:0007669"/>
    <property type="project" value="TreeGrafter"/>
</dbReference>
<comment type="catalytic activity">
    <reaction evidence="3">
        <text>a uridine in RNA = a pseudouridine in RNA</text>
        <dbReference type="Rhea" id="RHEA:48348"/>
        <dbReference type="Rhea" id="RHEA-COMP:12068"/>
        <dbReference type="Rhea" id="RHEA-COMP:12069"/>
        <dbReference type="ChEBI" id="CHEBI:65314"/>
        <dbReference type="ChEBI" id="CHEBI:65315"/>
    </reaction>
</comment>
<dbReference type="NCBIfam" id="TIGR00005">
    <property type="entry name" value="rluA_subfam"/>
    <property type="match status" value="1"/>
</dbReference>
<dbReference type="PROSITE" id="PS01129">
    <property type="entry name" value="PSI_RLU"/>
    <property type="match status" value="1"/>
</dbReference>
<dbReference type="GO" id="GO:0009982">
    <property type="term" value="F:pseudouridine synthase activity"/>
    <property type="evidence" value="ECO:0007669"/>
    <property type="project" value="InterPro"/>
</dbReference>
<comment type="similarity">
    <text evidence="1 3">Belongs to the pseudouridine synthase RluA family.</text>
</comment>
<sequence length="316" mass="36607">MIEGHTELSFQYARLNGQEETLLEFLLRRFRYYGPKEWGDHIKSGHLLVDGQQGKAGQKLRNNQRVVYLRPDSLEPSVDADYEVLFEDEWLIGLNKSGDLPTSPSGRYFKNTLMHLVRERFGWQKLYTIHRLDRETSGVVLFAKTHQMAQQMAALFRDKQIRKEYRAVVTTPLPKEEILVSKPIGPDRSSSIRIKQSVCEDGKPSETRFRQLKTIRECAYLQIHPMTGRTHQIRIHAAASGFPIVGDKLYGLAEKDFLRWLEEGEAFLKARNLPNRQLLHAYQIDFIHPQTNQPICLLASDEKMLLHLSAEEELSH</sequence>